<protein>
    <recommendedName>
        <fullName evidence="1">Reductase C-terminal domain-containing protein</fullName>
    </recommendedName>
</protein>
<dbReference type="SUPFAM" id="SSF55424">
    <property type="entry name" value="FAD/NAD-linked reductases, dimerisation (C-terminal) domain"/>
    <property type="match status" value="1"/>
</dbReference>
<proteinExistence type="predicted"/>
<feature type="domain" description="Reductase C-terminal" evidence="1">
    <location>
        <begin position="3"/>
        <end position="75"/>
    </location>
</feature>
<name>A0A8J3W1V3_9ACTN</name>
<evidence type="ECO:0000313" key="3">
    <source>
        <dbReference type="Proteomes" id="UP000610966"/>
    </source>
</evidence>
<dbReference type="AlphaFoldDB" id="A0A8J3W1V3"/>
<dbReference type="InterPro" id="IPR028202">
    <property type="entry name" value="Reductase_C"/>
</dbReference>
<dbReference type="RefSeq" id="WP_204018793.1">
    <property type="nucleotide sequence ID" value="NZ_BOOG01000074.1"/>
</dbReference>
<dbReference type="Proteomes" id="UP000610966">
    <property type="component" value="Unassembled WGS sequence"/>
</dbReference>
<dbReference type="InterPro" id="IPR016156">
    <property type="entry name" value="FAD/NAD-linked_Rdtase_dimer_sf"/>
</dbReference>
<dbReference type="Gene3D" id="3.30.390.30">
    <property type="match status" value="1"/>
</dbReference>
<dbReference type="EMBL" id="BOOG01000074">
    <property type="protein sequence ID" value="GIH73157.1"/>
    <property type="molecule type" value="Genomic_DNA"/>
</dbReference>
<sequence length="78" mass="8921">MEYVGFVKPGGYDQVVFRGDVAAREFIAFWLKDDRVLAGMNVNIWDVIEPIEELIRARTPVDPRALADPDQPLDHLPR</sequence>
<accession>A0A8J3W1V3</accession>
<reference evidence="2" key="1">
    <citation type="submission" date="2021-01" db="EMBL/GenBank/DDBJ databases">
        <title>Whole genome shotgun sequence of Sphaerimonospora thailandensis NBRC 107569.</title>
        <authorList>
            <person name="Komaki H."/>
            <person name="Tamura T."/>
        </authorList>
    </citation>
    <scope>NUCLEOTIDE SEQUENCE</scope>
    <source>
        <strain evidence="2">NBRC 107569</strain>
    </source>
</reference>
<evidence type="ECO:0000259" key="1">
    <source>
        <dbReference type="Pfam" id="PF14759"/>
    </source>
</evidence>
<organism evidence="2 3">
    <name type="scientific">Sphaerimonospora thailandensis</name>
    <dbReference type="NCBI Taxonomy" id="795644"/>
    <lineage>
        <taxon>Bacteria</taxon>
        <taxon>Bacillati</taxon>
        <taxon>Actinomycetota</taxon>
        <taxon>Actinomycetes</taxon>
        <taxon>Streptosporangiales</taxon>
        <taxon>Streptosporangiaceae</taxon>
        <taxon>Sphaerimonospora</taxon>
    </lineage>
</organism>
<keyword evidence="3" id="KW-1185">Reference proteome</keyword>
<gene>
    <name evidence="2" type="ORF">Mth01_54100</name>
</gene>
<dbReference type="Pfam" id="PF14759">
    <property type="entry name" value="Reductase_C"/>
    <property type="match status" value="1"/>
</dbReference>
<evidence type="ECO:0000313" key="2">
    <source>
        <dbReference type="EMBL" id="GIH73157.1"/>
    </source>
</evidence>
<comment type="caution">
    <text evidence="2">The sequence shown here is derived from an EMBL/GenBank/DDBJ whole genome shotgun (WGS) entry which is preliminary data.</text>
</comment>